<keyword evidence="2" id="KW-1185">Reference proteome</keyword>
<organism evidence="1 2">
    <name type="scientific">Gymnopilus junonius</name>
    <name type="common">Spectacular rustgill mushroom</name>
    <name type="synonym">Gymnopilus spectabilis subsp. junonius</name>
    <dbReference type="NCBI Taxonomy" id="109634"/>
    <lineage>
        <taxon>Eukaryota</taxon>
        <taxon>Fungi</taxon>
        <taxon>Dikarya</taxon>
        <taxon>Basidiomycota</taxon>
        <taxon>Agaricomycotina</taxon>
        <taxon>Agaricomycetes</taxon>
        <taxon>Agaricomycetidae</taxon>
        <taxon>Agaricales</taxon>
        <taxon>Agaricineae</taxon>
        <taxon>Hymenogastraceae</taxon>
        <taxon>Gymnopilus</taxon>
    </lineage>
</organism>
<gene>
    <name evidence="1" type="ORF">CPB84DRAFT_1743757</name>
</gene>
<sequence length="485" mass="54368">MFSPNLDEHEQLNGQEFFTILRLIVHAANGKELSQSLSFIQTTPSELEFAETSRMPATTLINESAIYERQTSMGLPSTLLKLFTIYHLSELPDASPIGQILSLSRQTFGLLGLLVDESPRPLTKTVGVGRNTSEGSRDYSGPVECERAFRQKAIFEWLLMILCGHPGIGKSMFLYILLTDRLSKNLPTIFETSDAIHLFNAEGVVRISKDAPLAVVETLVPSGTGAPVDAHPAFRAPTSFLTKVPSEQQLADFYTNFGPSARTAYHYATKPIDYESELAGLFEVKSPDMLIQELKCMNLQQMDRADRLSHRLFLAVPGGNNREEMTITIPTQRLAQCFYNYDLSHHSHTIRAYLKMAWPTFRAVPPAGYMFEFAAHELLVGGTKLTAYPMKGGETAINITYQPAQKINRNEFLPLDFPPREAMYLGYISRTITPESPQKYYQDSIQSEVILDLFVFDEAENVITVFEMGVGKTIDLNQTQVLEIL</sequence>
<protein>
    <submittedName>
        <fullName evidence="1">Uncharacterized protein</fullName>
    </submittedName>
</protein>
<evidence type="ECO:0000313" key="1">
    <source>
        <dbReference type="EMBL" id="KAF8909733.1"/>
    </source>
</evidence>
<dbReference type="EMBL" id="JADNYJ010000008">
    <property type="protein sequence ID" value="KAF8909733.1"/>
    <property type="molecule type" value="Genomic_DNA"/>
</dbReference>
<reference evidence="1" key="1">
    <citation type="submission" date="2020-11" db="EMBL/GenBank/DDBJ databases">
        <authorList>
            <consortium name="DOE Joint Genome Institute"/>
            <person name="Ahrendt S."/>
            <person name="Riley R."/>
            <person name="Andreopoulos W."/>
            <person name="LaButti K."/>
            <person name="Pangilinan J."/>
            <person name="Ruiz-duenas F.J."/>
            <person name="Barrasa J.M."/>
            <person name="Sanchez-Garcia M."/>
            <person name="Camarero S."/>
            <person name="Miyauchi S."/>
            <person name="Serrano A."/>
            <person name="Linde D."/>
            <person name="Babiker R."/>
            <person name="Drula E."/>
            <person name="Ayuso-Fernandez I."/>
            <person name="Pacheco R."/>
            <person name="Padilla G."/>
            <person name="Ferreira P."/>
            <person name="Barriuso J."/>
            <person name="Kellner H."/>
            <person name="Castanera R."/>
            <person name="Alfaro M."/>
            <person name="Ramirez L."/>
            <person name="Pisabarro A.G."/>
            <person name="Kuo A."/>
            <person name="Tritt A."/>
            <person name="Lipzen A."/>
            <person name="He G."/>
            <person name="Yan M."/>
            <person name="Ng V."/>
            <person name="Cullen D."/>
            <person name="Martin F."/>
            <person name="Rosso M.-N."/>
            <person name="Henrissat B."/>
            <person name="Hibbett D."/>
            <person name="Martinez A.T."/>
            <person name="Grigoriev I.V."/>
        </authorList>
    </citation>
    <scope>NUCLEOTIDE SEQUENCE</scope>
    <source>
        <strain evidence="1">AH 44721</strain>
    </source>
</reference>
<dbReference type="Proteomes" id="UP000724874">
    <property type="component" value="Unassembled WGS sequence"/>
</dbReference>
<name>A0A9P5NYJ0_GYMJU</name>
<evidence type="ECO:0000313" key="2">
    <source>
        <dbReference type="Proteomes" id="UP000724874"/>
    </source>
</evidence>
<dbReference type="AlphaFoldDB" id="A0A9P5NYJ0"/>
<proteinExistence type="predicted"/>
<accession>A0A9P5NYJ0</accession>
<comment type="caution">
    <text evidence="1">The sequence shown here is derived from an EMBL/GenBank/DDBJ whole genome shotgun (WGS) entry which is preliminary data.</text>
</comment>
<dbReference type="OrthoDB" id="2340858at2759"/>